<evidence type="ECO:0000256" key="9">
    <source>
        <dbReference type="ARBA" id="ARBA00023136"/>
    </source>
</evidence>
<protein>
    <submittedName>
        <fullName evidence="12">Arsenic transporter</fullName>
    </submittedName>
</protein>
<dbReference type="GO" id="GO:0046685">
    <property type="term" value="P:response to arsenic-containing substance"/>
    <property type="evidence" value="ECO:0007669"/>
    <property type="project" value="UniProtKB-KW"/>
</dbReference>
<comment type="caution">
    <text evidence="12">The sequence shown here is derived from an EMBL/GenBank/DDBJ whole genome shotgun (WGS) entry which is preliminary data.</text>
</comment>
<reference evidence="12 13" key="1">
    <citation type="submission" date="2017-04" db="EMBL/GenBank/DDBJ databases">
        <title>Comparative genome analysis of Subtercola boreus.</title>
        <authorList>
            <person name="Cho Y.-J."/>
            <person name="Cho A."/>
            <person name="Kim O.-S."/>
            <person name="Lee J.-I."/>
        </authorList>
    </citation>
    <scope>NUCLEOTIDE SEQUENCE [LARGE SCALE GENOMIC DNA]</scope>
    <source>
        <strain evidence="12 13">K300</strain>
    </source>
</reference>
<keyword evidence="8 10" id="KW-1133">Transmembrane helix</keyword>
<feature type="transmembrane region" description="Helical" evidence="10">
    <location>
        <begin position="222"/>
        <end position="238"/>
    </location>
</feature>
<name>A0A3E0VD38_9MICO</name>
<evidence type="ECO:0000256" key="10">
    <source>
        <dbReference type="SAM" id="Phobius"/>
    </source>
</evidence>
<dbReference type="EMBL" id="NBWZ01000001">
    <property type="protein sequence ID" value="RFA07802.1"/>
    <property type="molecule type" value="Genomic_DNA"/>
</dbReference>
<comment type="similarity">
    <text evidence="2">Belongs to the ArsB family.</text>
</comment>
<keyword evidence="4" id="KW-0813">Transport</keyword>
<feature type="transmembrane region" description="Helical" evidence="10">
    <location>
        <begin position="382"/>
        <end position="406"/>
    </location>
</feature>
<feature type="transmembrane region" description="Helical" evidence="10">
    <location>
        <begin position="113"/>
        <end position="138"/>
    </location>
</feature>
<evidence type="ECO:0000256" key="8">
    <source>
        <dbReference type="ARBA" id="ARBA00022989"/>
    </source>
</evidence>
<evidence type="ECO:0000256" key="2">
    <source>
        <dbReference type="ARBA" id="ARBA00006433"/>
    </source>
</evidence>
<dbReference type="Proteomes" id="UP000256486">
    <property type="component" value="Unassembled WGS sequence"/>
</dbReference>
<feature type="transmembrane region" description="Helical" evidence="10">
    <location>
        <begin position="177"/>
        <end position="202"/>
    </location>
</feature>
<dbReference type="PRINTS" id="PR00758">
    <property type="entry name" value="ARSENICPUMP"/>
</dbReference>
<accession>A0A3E0VD38</accession>
<feature type="transmembrane region" description="Helical" evidence="10">
    <location>
        <begin position="312"/>
        <end position="333"/>
    </location>
</feature>
<dbReference type="PANTHER" id="PTHR43302:SF5">
    <property type="entry name" value="TRANSPORTER ARSB-RELATED"/>
    <property type="match status" value="1"/>
</dbReference>
<feature type="transmembrane region" description="Helical" evidence="10">
    <location>
        <begin position="145"/>
        <end position="165"/>
    </location>
</feature>
<comment type="similarity">
    <text evidence="3">Belongs to the CitM (TC 2.A.11) transporter family.</text>
</comment>
<evidence type="ECO:0000256" key="5">
    <source>
        <dbReference type="ARBA" id="ARBA00022475"/>
    </source>
</evidence>
<dbReference type="AlphaFoldDB" id="A0A3E0VD38"/>
<keyword evidence="13" id="KW-1185">Reference proteome</keyword>
<keyword evidence="5" id="KW-1003">Cell membrane</keyword>
<feature type="transmembrane region" description="Helical" evidence="10">
    <location>
        <begin position="87"/>
        <end position="107"/>
    </location>
</feature>
<evidence type="ECO:0000256" key="4">
    <source>
        <dbReference type="ARBA" id="ARBA00022448"/>
    </source>
</evidence>
<feature type="transmembrane region" description="Helical" evidence="10">
    <location>
        <begin position="16"/>
        <end position="37"/>
    </location>
</feature>
<feature type="transmembrane region" description="Helical" evidence="10">
    <location>
        <begin position="49"/>
        <end position="75"/>
    </location>
</feature>
<proteinExistence type="inferred from homology"/>
<dbReference type="Pfam" id="PF03600">
    <property type="entry name" value="CitMHS"/>
    <property type="match status" value="1"/>
</dbReference>
<dbReference type="GO" id="GO:0005886">
    <property type="term" value="C:plasma membrane"/>
    <property type="evidence" value="ECO:0007669"/>
    <property type="project" value="UniProtKB-SubCell"/>
</dbReference>
<gene>
    <name evidence="12" type="ORF">B7R54_00190</name>
</gene>
<evidence type="ECO:0000256" key="3">
    <source>
        <dbReference type="ARBA" id="ARBA00009843"/>
    </source>
</evidence>
<keyword evidence="7" id="KW-0059">Arsenical resistance</keyword>
<dbReference type="GO" id="GO:0015105">
    <property type="term" value="F:arsenite transmembrane transporter activity"/>
    <property type="evidence" value="ECO:0007669"/>
    <property type="project" value="InterPro"/>
</dbReference>
<feature type="domain" description="Citrate transporter-like" evidence="11">
    <location>
        <begin position="23"/>
        <end position="339"/>
    </location>
</feature>
<keyword evidence="9 10" id="KW-0472">Membrane</keyword>
<dbReference type="InterPro" id="IPR004680">
    <property type="entry name" value="Cit_transptr-like_dom"/>
</dbReference>
<comment type="subcellular location">
    <subcellularLocation>
        <location evidence="1">Cell membrane</location>
        <topology evidence="1">Multi-pass membrane protein</topology>
    </subcellularLocation>
</comment>
<evidence type="ECO:0000313" key="13">
    <source>
        <dbReference type="Proteomes" id="UP000256486"/>
    </source>
</evidence>
<dbReference type="InterPro" id="IPR000802">
    <property type="entry name" value="Arsenical_pump_ArsB"/>
</dbReference>
<feature type="transmembrane region" description="Helical" evidence="10">
    <location>
        <begin position="244"/>
        <end position="261"/>
    </location>
</feature>
<feature type="transmembrane region" description="Helical" evidence="10">
    <location>
        <begin position="345"/>
        <end position="370"/>
    </location>
</feature>
<evidence type="ECO:0000256" key="7">
    <source>
        <dbReference type="ARBA" id="ARBA00022849"/>
    </source>
</evidence>
<evidence type="ECO:0000313" key="12">
    <source>
        <dbReference type="EMBL" id="RFA07802.1"/>
    </source>
</evidence>
<evidence type="ECO:0000256" key="6">
    <source>
        <dbReference type="ARBA" id="ARBA00022692"/>
    </source>
</evidence>
<organism evidence="12 13">
    <name type="scientific">Subtercola boreus</name>
    <dbReference type="NCBI Taxonomy" id="120213"/>
    <lineage>
        <taxon>Bacteria</taxon>
        <taxon>Bacillati</taxon>
        <taxon>Actinomycetota</taxon>
        <taxon>Actinomycetes</taxon>
        <taxon>Micrococcales</taxon>
        <taxon>Microbacteriaceae</taxon>
        <taxon>Subtercola</taxon>
    </lineage>
</organism>
<evidence type="ECO:0000256" key="1">
    <source>
        <dbReference type="ARBA" id="ARBA00004651"/>
    </source>
</evidence>
<keyword evidence="6 10" id="KW-0812">Transmembrane</keyword>
<dbReference type="PANTHER" id="PTHR43302">
    <property type="entry name" value="TRANSPORTER ARSB-RELATED"/>
    <property type="match status" value="1"/>
</dbReference>
<sequence>METTASPRPRRARPSATGILSLALVVAALVVITTGVLPGPDTAALADRVVPVLGFVVAITIVTELAAGAGLFSVLSGWLARRGGRRVWMLWLFVIVLATLSTIFLSLDTTAVLVTPVVVLLALDAGLPPIPFALATVWLANTASLLLPISNLTNLLAATKIAGLAPTGSTVDLASPFGFASIVWAPALVGIIVPVVLLTLLFRRQLRGTYRVPERASIDDRVLLIVSAVVVVVLLPLLVSGLPVWIPATGGAVVLVAAFALRRRSALGPGLIPWAPVGIAAGLFVLVEAAQVHGLGSVVGAVAGSGSSFTDLLQLAGLGVVSANGINNLPAYLVLEPAAGSPVRLIALLIGVNLGPLVTPWASLATLLWHQKVVSQGISIRWGRFMLAGLVAVLVTVPLAVLALWLSAGAP</sequence>
<evidence type="ECO:0000259" key="11">
    <source>
        <dbReference type="Pfam" id="PF03600"/>
    </source>
</evidence>
<feature type="transmembrane region" description="Helical" evidence="10">
    <location>
        <begin position="273"/>
        <end position="292"/>
    </location>
</feature>
<dbReference type="OrthoDB" id="9774335at2"/>